<dbReference type="InterPro" id="IPR034704">
    <property type="entry name" value="Ribosomal_bL28/bL31-like_sf"/>
</dbReference>
<sequence>MNKNCAICGKTSTLITPRNKLRGKYNPAEKKRKYPNLQWVLLSSDKTRIKACAKCIKTIAKLKKK</sequence>
<evidence type="ECO:0000313" key="3">
    <source>
        <dbReference type="EMBL" id="OGD25070.1"/>
    </source>
</evidence>
<comment type="caution">
    <text evidence="3">The sequence shown here is derived from an EMBL/GenBank/DDBJ whole genome shotgun (WGS) entry which is preliminary data.</text>
</comment>
<evidence type="ECO:0000256" key="1">
    <source>
        <dbReference type="ARBA" id="ARBA00022980"/>
    </source>
</evidence>
<dbReference type="InterPro" id="IPR037147">
    <property type="entry name" value="Ribosomal_bL28_sf"/>
</dbReference>
<reference evidence="3 4" key="1">
    <citation type="journal article" date="2016" name="Nat. Commun.">
        <title>Thousands of microbial genomes shed light on interconnected biogeochemical processes in an aquifer system.</title>
        <authorList>
            <person name="Anantharaman K."/>
            <person name="Brown C.T."/>
            <person name="Hug L.A."/>
            <person name="Sharon I."/>
            <person name="Castelle C.J."/>
            <person name="Probst A.J."/>
            <person name="Thomas B.C."/>
            <person name="Singh A."/>
            <person name="Wilkins M.J."/>
            <person name="Karaoz U."/>
            <person name="Brodie E.L."/>
            <person name="Williams K.H."/>
            <person name="Hubbard S.S."/>
            <person name="Banfield J.F."/>
        </authorList>
    </citation>
    <scope>NUCLEOTIDE SEQUENCE [LARGE SCALE GENOMIC DNA]</scope>
</reference>
<dbReference type="AlphaFoldDB" id="A0A1F5B378"/>
<evidence type="ECO:0008006" key="5">
    <source>
        <dbReference type="Google" id="ProtNLM"/>
    </source>
</evidence>
<accession>A0A1F5B378</accession>
<dbReference type="SUPFAM" id="SSF143800">
    <property type="entry name" value="L28p-like"/>
    <property type="match status" value="1"/>
</dbReference>
<gene>
    <name evidence="3" type="ORF">A2819_01760</name>
</gene>
<organism evidence="3 4">
    <name type="scientific">Candidatus Azambacteria bacterium RIFCSPHIGHO2_01_FULL_40_24</name>
    <dbReference type="NCBI Taxonomy" id="1797301"/>
    <lineage>
        <taxon>Bacteria</taxon>
        <taxon>Candidatus Azamiibacteriota</taxon>
    </lineage>
</organism>
<evidence type="ECO:0000256" key="2">
    <source>
        <dbReference type="ARBA" id="ARBA00023274"/>
    </source>
</evidence>
<proteinExistence type="predicted"/>
<evidence type="ECO:0000313" key="4">
    <source>
        <dbReference type="Proteomes" id="UP000176431"/>
    </source>
</evidence>
<dbReference type="GO" id="GO:1990904">
    <property type="term" value="C:ribonucleoprotein complex"/>
    <property type="evidence" value="ECO:0007669"/>
    <property type="project" value="UniProtKB-KW"/>
</dbReference>
<dbReference type="Gene3D" id="2.30.170.40">
    <property type="entry name" value="Ribosomal protein L28/L24"/>
    <property type="match status" value="1"/>
</dbReference>
<dbReference type="Proteomes" id="UP000176431">
    <property type="component" value="Unassembled WGS sequence"/>
</dbReference>
<keyword evidence="2" id="KW-0687">Ribonucleoprotein</keyword>
<keyword evidence="1" id="KW-0689">Ribosomal protein</keyword>
<name>A0A1F5B378_9BACT</name>
<protein>
    <recommendedName>
        <fullName evidence="5">50S ribosomal protein L28</fullName>
    </recommendedName>
</protein>
<dbReference type="EMBL" id="MEYK01000024">
    <property type="protein sequence ID" value="OGD25070.1"/>
    <property type="molecule type" value="Genomic_DNA"/>
</dbReference>
<dbReference type="GO" id="GO:0005840">
    <property type="term" value="C:ribosome"/>
    <property type="evidence" value="ECO:0007669"/>
    <property type="project" value="UniProtKB-KW"/>
</dbReference>
<dbReference type="GO" id="GO:0003735">
    <property type="term" value="F:structural constituent of ribosome"/>
    <property type="evidence" value="ECO:0007669"/>
    <property type="project" value="InterPro"/>
</dbReference>